<evidence type="ECO:0000259" key="1">
    <source>
        <dbReference type="Pfam" id="PF24864"/>
    </source>
</evidence>
<keyword evidence="3" id="KW-1185">Reference proteome</keyword>
<organism evidence="2 3">
    <name type="scientific">Melanomma pulvis-pyrius CBS 109.77</name>
    <dbReference type="NCBI Taxonomy" id="1314802"/>
    <lineage>
        <taxon>Eukaryota</taxon>
        <taxon>Fungi</taxon>
        <taxon>Dikarya</taxon>
        <taxon>Ascomycota</taxon>
        <taxon>Pezizomycotina</taxon>
        <taxon>Dothideomycetes</taxon>
        <taxon>Pleosporomycetidae</taxon>
        <taxon>Pleosporales</taxon>
        <taxon>Melanommataceae</taxon>
        <taxon>Melanomma</taxon>
    </lineage>
</organism>
<dbReference type="EMBL" id="MU002233">
    <property type="protein sequence ID" value="KAF2788247.1"/>
    <property type="molecule type" value="Genomic_DNA"/>
</dbReference>
<name>A0A6A6WWZ4_9PLEO</name>
<evidence type="ECO:0000313" key="2">
    <source>
        <dbReference type="EMBL" id="KAF2788247.1"/>
    </source>
</evidence>
<dbReference type="OrthoDB" id="5420711at2759"/>
<evidence type="ECO:0000313" key="3">
    <source>
        <dbReference type="Proteomes" id="UP000799757"/>
    </source>
</evidence>
<sequence length="306" mass="34245">MMSEPHPQPSPFLRLPFEIRLIIYEYLLFPSTTPSSGQSTSVSNLLPDYHTYYTGDTDTDAFTLTVRTMDPYLGAHSSRSWRRRNTYHVRTGAFLTTTTPTTYRVLLTPYTTHLRQTIPSLLPLSRQIHAEAAKVLYSTYTFSFHTHIEALVPFLTDLTPAALAALRHLALTKKAMPYTKEFDRAEWSAACAFLATAPGVGLQTLRLDVMAGRPAAGWSGVSPITASDFEVLTRVKKEWGSEGGGVDLEWVEQLMGVKGLRKLNIRGVVEHCPPPRSEIMAFWVAFSKSIEGGFEEWVRSVMIEGK</sequence>
<feature type="domain" description="DUF7730" evidence="1">
    <location>
        <begin position="112"/>
        <end position="219"/>
    </location>
</feature>
<reference evidence="2" key="1">
    <citation type="journal article" date="2020" name="Stud. Mycol.">
        <title>101 Dothideomycetes genomes: a test case for predicting lifestyles and emergence of pathogens.</title>
        <authorList>
            <person name="Haridas S."/>
            <person name="Albert R."/>
            <person name="Binder M."/>
            <person name="Bloem J."/>
            <person name="Labutti K."/>
            <person name="Salamov A."/>
            <person name="Andreopoulos B."/>
            <person name="Baker S."/>
            <person name="Barry K."/>
            <person name="Bills G."/>
            <person name="Bluhm B."/>
            <person name="Cannon C."/>
            <person name="Castanera R."/>
            <person name="Culley D."/>
            <person name="Daum C."/>
            <person name="Ezra D."/>
            <person name="Gonzalez J."/>
            <person name="Henrissat B."/>
            <person name="Kuo A."/>
            <person name="Liang C."/>
            <person name="Lipzen A."/>
            <person name="Lutzoni F."/>
            <person name="Magnuson J."/>
            <person name="Mondo S."/>
            <person name="Nolan M."/>
            <person name="Ohm R."/>
            <person name="Pangilinan J."/>
            <person name="Park H.-J."/>
            <person name="Ramirez L."/>
            <person name="Alfaro M."/>
            <person name="Sun H."/>
            <person name="Tritt A."/>
            <person name="Yoshinaga Y."/>
            <person name="Zwiers L.-H."/>
            <person name="Turgeon B."/>
            <person name="Goodwin S."/>
            <person name="Spatafora J."/>
            <person name="Crous P."/>
            <person name="Grigoriev I."/>
        </authorList>
    </citation>
    <scope>NUCLEOTIDE SEQUENCE</scope>
    <source>
        <strain evidence="2">CBS 109.77</strain>
    </source>
</reference>
<gene>
    <name evidence="2" type="ORF">K505DRAFT_286450</name>
</gene>
<accession>A0A6A6WWZ4</accession>
<dbReference type="Proteomes" id="UP000799757">
    <property type="component" value="Unassembled WGS sequence"/>
</dbReference>
<dbReference type="Pfam" id="PF24864">
    <property type="entry name" value="DUF7730"/>
    <property type="match status" value="1"/>
</dbReference>
<dbReference type="AlphaFoldDB" id="A0A6A6WWZ4"/>
<dbReference type="InterPro" id="IPR056632">
    <property type="entry name" value="DUF7730"/>
</dbReference>
<dbReference type="PANTHER" id="PTHR38790">
    <property type="entry name" value="2EXR DOMAIN-CONTAINING PROTEIN-RELATED"/>
    <property type="match status" value="1"/>
</dbReference>
<protein>
    <recommendedName>
        <fullName evidence="1">DUF7730 domain-containing protein</fullName>
    </recommendedName>
</protein>
<proteinExistence type="predicted"/>